<proteinExistence type="predicted"/>
<dbReference type="AlphaFoldDB" id="A0A7K4MPV1"/>
<sequence length="196" mass="21218">MATISDFKNNFRGGVRPNLFQVVINAPDVFGQMDLQFLGKATQIPGSTITNIDVPYRGRMLKVPGDRSFEDWTVTILNDPDWQNRTAIEQWMNAITTHSQNTSSINASDVYGNATVTQLSREGGVIRTYRIQDMYPTVAAPIELTMDPDGAPEEFAVTFAFNNFTVDGSGLDGSSTGGVDISISGSINLGGVTISV</sequence>
<name>A0A7K4MPV1_9ARCH</name>
<reference evidence="1 2" key="1">
    <citation type="journal article" date="2019" name="Environ. Microbiol.">
        <title>Genomics insights into ecotype formation of ammonia-oxidizing archaea in the deep ocean.</title>
        <authorList>
            <person name="Wang Y."/>
            <person name="Huang J.M."/>
            <person name="Cui G.J."/>
            <person name="Nunoura T."/>
            <person name="Takaki Y."/>
            <person name="Li W.L."/>
            <person name="Li J."/>
            <person name="Gao Z.M."/>
            <person name="Takai K."/>
            <person name="Zhang A.Q."/>
            <person name="Stepanauskas R."/>
        </authorList>
    </citation>
    <scope>NUCLEOTIDE SEQUENCE [LARGE SCALE GENOMIC DNA]</scope>
    <source>
        <strain evidence="1 2">L15b</strain>
    </source>
</reference>
<organism evidence="1 2">
    <name type="scientific">Marine Group I thaumarchaeote</name>
    <dbReference type="NCBI Taxonomy" id="2511932"/>
    <lineage>
        <taxon>Archaea</taxon>
        <taxon>Nitrososphaerota</taxon>
        <taxon>Marine Group I</taxon>
    </lineage>
</organism>
<accession>A0A7K4MPV1</accession>
<dbReference type="EMBL" id="JACASV010000035">
    <property type="protein sequence ID" value="NWJ43601.1"/>
    <property type="molecule type" value="Genomic_DNA"/>
</dbReference>
<dbReference type="Proteomes" id="UP000523105">
    <property type="component" value="Unassembled WGS sequence"/>
</dbReference>
<evidence type="ECO:0008006" key="3">
    <source>
        <dbReference type="Google" id="ProtNLM"/>
    </source>
</evidence>
<gene>
    <name evidence="1" type="ORF">HX837_05300</name>
</gene>
<protein>
    <recommendedName>
        <fullName evidence="3">Phage tail protein</fullName>
    </recommendedName>
</protein>
<comment type="caution">
    <text evidence="1">The sequence shown here is derived from an EMBL/GenBank/DDBJ whole genome shotgun (WGS) entry which is preliminary data.</text>
</comment>
<evidence type="ECO:0000313" key="1">
    <source>
        <dbReference type="EMBL" id="NWJ43601.1"/>
    </source>
</evidence>
<evidence type="ECO:0000313" key="2">
    <source>
        <dbReference type="Proteomes" id="UP000523105"/>
    </source>
</evidence>